<reference evidence="1" key="1">
    <citation type="journal article" date="2020" name="Stud. Mycol.">
        <title>101 Dothideomycetes genomes: a test case for predicting lifestyles and emergence of pathogens.</title>
        <authorList>
            <person name="Haridas S."/>
            <person name="Albert R."/>
            <person name="Binder M."/>
            <person name="Bloem J."/>
            <person name="Labutti K."/>
            <person name="Salamov A."/>
            <person name="Andreopoulos B."/>
            <person name="Baker S."/>
            <person name="Barry K."/>
            <person name="Bills G."/>
            <person name="Bluhm B."/>
            <person name="Cannon C."/>
            <person name="Castanera R."/>
            <person name="Culley D."/>
            <person name="Daum C."/>
            <person name="Ezra D."/>
            <person name="Gonzalez J."/>
            <person name="Henrissat B."/>
            <person name="Kuo A."/>
            <person name="Liang C."/>
            <person name="Lipzen A."/>
            <person name="Lutzoni F."/>
            <person name="Magnuson J."/>
            <person name="Mondo S."/>
            <person name="Nolan M."/>
            <person name="Ohm R."/>
            <person name="Pangilinan J."/>
            <person name="Park H.-J."/>
            <person name="Ramirez L."/>
            <person name="Alfaro M."/>
            <person name="Sun H."/>
            <person name="Tritt A."/>
            <person name="Yoshinaga Y."/>
            <person name="Zwiers L.-H."/>
            <person name="Turgeon B."/>
            <person name="Goodwin S."/>
            <person name="Spatafora J."/>
            <person name="Crous P."/>
            <person name="Grigoriev I."/>
        </authorList>
    </citation>
    <scope>NUCLEOTIDE SEQUENCE</scope>
    <source>
        <strain evidence="1">CBS 113979</strain>
    </source>
</reference>
<dbReference type="Proteomes" id="UP000800041">
    <property type="component" value="Unassembled WGS sequence"/>
</dbReference>
<keyword evidence="2" id="KW-1185">Reference proteome</keyword>
<protein>
    <submittedName>
        <fullName evidence="1">Putative pathogenesis associated protein Cap20</fullName>
    </submittedName>
</protein>
<gene>
    <name evidence="1" type="ORF">K402DRAFT_413848</name>
</gene>
<dbReference type="AlphaFoldDB" id="A0A6G1GU44"/>
<evidence type="ECO:0000313" key="2">
    <source>
        <dbReference type="Proteomes" id="UP000800041"/>
    </source>
</evidence>
<dbReference type="EMBL" id="ML977168">
    <property type="protein sequence ID" value="KAF1984324.1"/>
    <property type="molecule type" value="Genomic_DNA"/>
</dbReference>
<organism evidence="1 2">
    <name type="scientific">Aulographum hederae CBS 113979</name>
    <dbReference type="NCBI Taxonomy" id="1176131"/>
    <lineage>
        <taxon>Eukaryota</taxon>
        <taxon>Fungi</taxon>
        <taxon>Dikarya</taxon>
        <taxon>Ascomycota</taxon>
        <taxon>Pezizomycotina</taxon>
        <taxon>Dothideomycetes</taxon>
        <taxon>Pleosporomycetidae</taxon>
        <taxon>Aulographales</taxon>
        <taxon>Aulographaceae</taxon>
    </lineage>
</organism>
<accession>A0A6G1GU44</accession>
<name>A0A6G1GU44_9PEZI</name>
<sequence length="187" mass="20690">MPHADSDMSQPMTNGDKPHFKSLEHITNYHFVADGISIFKANPYGQKSLDLAHNGVETFVAPFYDYLKGPLSYITPYAYTADSYADTGLSKVDERFPILKEDTQKIKSTVLDYAFFPLAVAGQGKEYVVGTYKDEYSKVGGKGVVTTVKAVISTEFKLTSDVVQFLMDYLGPKKEAAKSKANEKMNG</sequence>
<proteinExistence type="predicted"/>
<evidence type="ECO:0000313" key="1">
    <source>
        <dbReference type="EMBL" id="KAF1984324.1"/>
    </source>
</evidence>
<dbReference type="OrthoDB" id="376826at2759"/>